<gene>
    <name evidence="2" type="ORF">SAMN05421643_11644</name>
</gene>
<keyword evidence="1" id="KW-1133">Transmembrane helix</keyword>
<dbReference type="AlphaFoldDB" id="A0A1H3L8T3"/>
<proteinExistence type="predicted"/>
<keyword evidence="3" id="KW-1185">Reference proteome</keyword>
<evidence type="ECO:0000256" key="1">
    <source>
        <dbReference type="SAM" id="Phobius"/>
    </source>
</evidence>
<organism evidence="2 3">
    <name type="scientific">Acinetobacter kyonggiensis</name>
    <dbReference type="NCBI Taxonomy" id="595670"/>
    <lineage>
        <taxon>Bacteria</taxon>
        <taxon>Pseudomonadati</taxon>
        <taxon>Pseudomonadota</taxon>
        <taxon>Gammaproteobacteria</taxon>
        <taxon>Moraxellales</taxon>
        <taxon>Moraxellaceae</taxon>
        <taxon>Acinetobacter</taxon>
    </lineage>
</organism>
<sequence length="101" mass="11951">MDWIKEKLWQLDDFKQAFPSVFWSSYVLILLVIASAVVYFPVLSKIANFEILNMKPLYPTIMDNLGILKWGIIVAPLIVALIGWSFIDDLYQKKLKRYYRY</sequence>
<name>A0A1H3L8T3_9GAMM</name>
<reference evidence="3" key="1">
    <citation type="submission" date="2016-10" db="EMBL/GenBank/DDBJ databases">
        <authorList>
            <person name="Varghese N."/>
            <person name="Submissions S."/>
        </authorList>
    </citation>
    <scope>NUCLEOTIDE SEQUENCE [LARGE SCALE GENOMIC DNA]</scope>
    <source>
        <strain evidence="3">ANC 5109</strain>
    </source>
</reference>
<accession>A0A1H3L8T3</accession>
<evidence type="ECO:0000313" key="3">
    <source>
        <dbReference type="Proteomes" id="UP000199035"/>
    </source>
</evidence>
<dbReference type="EMBL" id="FNPK01000016">
    <property type="protein sequence ID" value="SDY60348.1"/>
    <property type="molecule type" value="Genomic_DNA"/>
</dbReference>
<keyword evidence="1" id="KW-0812">Transmembrane</keyword>
<dbReference type="STRING" id="595670.SAMN05421643_11644"/>
<evidence type="ECO:0000313" key="2">
    <source>
        <dbReference type="EMBL" id="SDY60348.1"/>
    </source>
</evidence>
<dbReference type="Proteomes" id="UP000199035">
    <property type="component" value="Unassembled WGS sequence"/>
</dbReference>
<dbReference type="RefSeq" id="WP_092691224.1">
    <property type="nucleotide sequence ID" value="NZ_FNPK01000016.1"/>
</dbReference>
<protein>
    <submittedName>
        <fullName evidence="2">Uncharacterized protein</fullName>
    </submittedName>
</protein>
<feature type="transmembrane region" description="Helical" evidence="1">
    <location>
        <begin position="67"/>
        <end position="87"/>
    </location>
</feature>
<feature type="transmembrane region" description="Helical" evidence="1">
    <location>
        <begin position="21"/>
        <end position="47"/>
    </location>
</feature>
<keyword evidence="1" id="KW-0472">Membrane</keyword>